<protein>
    <submittedName>
        <fullName evidence="1">Uncharacterized protein</fullName>
    </submittedName>
</protein>
<proteinExistence type="predicted"/>
<sequence length="186" mass="21188">MTLGIFLPSLEKSWIYFDPRLEYGTNNKDVLKVIGTLRLDGQDLVHRSALYGRFERSVRYESSGDVVFKASYSVKLTINSNFVHGALESLDYQDGKGKAFERVLLLGFSGRRDYEYSLMEKETGKDASFDESDNGDGDNLSVYKAKDLFGGWCYKLGYLSSFQMEYGKDCDAMNCNHRLCSLRGRH</sequence>
<organism evidence="1 2">
    <name type="scientific">Melastoma candidum</name>
    <dbReference type="NCBI Taxonomy" id="119954"/>
    <lineage>
        <taxon>Eukaryota</taxon>
        <taxon>Viridiplantae</taxon>
        <taxon>Streptophyta</taxon>
        <taxon>Embryophyta</taxon>
        <taxon>Tracheophyta</taxon>
        <taxon>Spermatophyta</taxon>
        <taxon>Magnoliopsida</taxon>
        <taxon>eudicotyledons</taxon>
        <taxon>Gunneridae</taxon>
        <taxon>Pentapetalae</taxon>
        <taxon>rosids</taxon>
        <taxon>malvids</taxon>
        <taxon>Myrtales</taxon>
        <taxon>Melastomataceae</taxon>
        <taxon>Melastomatoideae</taxon>
        <taxon>Melastomateae</taxon>
        <taxon>Melastoma</taxon>
    </lineage>
</organism>
<evidence type="ECO:0000313" key="1">
    <source>
        <dbReference type="EMBL" id="KAI4312167.1"/>
    </source>
</evidence>
<reference evidence="2" key="1">
    <citation type="journal article" date="2023" name="Front. Plant Sci.">
        <title>Chromosomal-level genome assembly of Melastoma candidum provides insights into trichome evolution.</title>
        <authorList>
            <person name="Zhong Y."/>
            <person name="Wu W."/>
            <person name="Sun C."/>
            <person name="Zou P."/>
            <person name="Liu Y."/>
            <person name="Dai S."/>
            <person name="Zhou R."/>
        </authorList>
    </citation>
    <scope>NUCLEOTIDE SEQUENCE [LARGE SCALE GENOMIC DNA]</scope>
</reference>
<accession>A0ACB9LKR0</accession>
<dbReference type="Proteomes" id="UP001057402">
    <property type="component" value="Chromosome 11"/>
</dbReference>
<keyword evidence="2" id="KW-1185">Reference proteome</keyword>
<dbReference type="EMBL" id="CM042890">
    <property type="protein sequence ID" value="KAI4312167.1"/>
    <property type="molecule type" value="Genomic_DNA"/>
</dbReference>
<comment type="caution">
    <text evidence="1">The sequence shown here is derived from an EMBL/GenBank/DDBJ whole genome shotgun (WGS) entry which is preliminary data.</text>
</comment>
<evidence type="ECO:0000313" key="2">
    <source>
        <dbReference type="Proteomes" id="UP001057402"/>
    </source>
</evidence>
<name>A0ACB9LKR0_9MYRT</name>
<gene>
    <name evidence="1" type="ORF">MLD38_037008</name>
</gene>